<evidence type="ECO:0000256" key="8">
    <source>
        <dbReference type="ARBA" id="ARBA00022989"/>
    </source>
</evidence>
<evidence type="ECO:0000256" key="13">
    <source>
        <dbReference type="ARBA" id="ARBA00047540"/>
    </source>
</evidence>
<evidence type="ECO:0000256" key="10">
    <source>
        <dbReference type="ARBA" id="ARBA00023136"/>
    </source>
</evidence>
<keyword evidence="10 14" id="KW-0472">Membrane</keyword>
<evidence type="ECO:0000256" key="5">
    <source>
        <dbReference type="ARBA" id="ARBA00022475"/>
    </source>
</evidence>
<evidence type="ECO:0000259" key="15">
    <source>
        <dbReference type="Pfam" id="PF09924"/>
    </source>
</evidence>
<sequence length="865" mass="98690">MNALLKEKIRSFSPKTYWKEIVAIFVILLAFFFFRSERKELASILPQLQQADPAWLIGGVCITVLYILLQGWMYIQSFRTIGATLHLSDAIELFLKRNFLSVFLPAGGISSLAYTTAQLRRRKLKATQIHQAGAIYGYVGLLTVFIIGVPVIIYTVWDHRTFNDAWLALLALGLLLGIAFAVFWSFRTKGKLYGLVERRFPKVIHQIDEVFSGSLDRKHLLYTVLISTLIECCGILHAFVSMYALGVHISFEAAAVGYTISVVLMIISPFLRGLGAVEFTMLYIFTAYGYAHDQALGITLLYRVFEFWLPLFAGIISFLWRGKQLIVRILPAVSIFFLGLVNLISVATPPLAERMRLERFYLPAEAMHASKLMVLVMGIALMVTSAYLLKGLRLAWVAAIIFTVLSLFGHLGKAFDYEESIVALLILFLLMSNRRQYNIKTNLNWIRIGFITFFTVLAGVGLFEFLSFYFIDKKHFGEDFSWQESLYHTIRSFLLFSDDELDPRTNFGRDFLNITRLLGLCSWLLLLYTILRPKIVHPEKIQEGHELERAKNLLQLYGHSPMDYFKVSADKQIYFSTLTDGFVSYATASEFAIVLDEPVCEEEDKEEVIAEFEEYCHGLGLKTAYYRVDESSLVYFMDMKKQKIVIGQEAIMETRSFSLSGKDRKSLRNGLNALTKRGYTSGILYAPHSPGLVEELQAVSQEWLESFGKKEMIFSQGMFEAETIQYQDVIVVRDEEKKIQAFLNIIPDYAPEECTYDLIRKRAEAPGGCMDALIVELIGYAQQKDLNYLNLGMIPMSGLSNPDNPAEQIMKFASEKVGSFKHYQTLRSFKEKYATIWENKYLVFSNDFDLLQLPVALTKVMKPGK</sequence>
<dbReference type="RefSeq" id="WP_115170289.1">
    <property type="nucleotide sequence ID" value="NZ_UGYW01000002.1"/>
</dbReference>
<feature type="transmembrane region" description="Helical" evidence="14">
    <location>
        <begin position="445"/>
        <end position="471"/>
    </location>
</feature>
<evidence type="ECO:0000256" key="9">
    <source>
        <dbReference type="ARBA" id="ARBA00023098"/>
    </source>
</evidence>
<evidence type="ECO:0000256" key="7">
    <source>
        <dbReference type="ARBA" id="ARBA00022692"/>
    </source>
</evidence>
<proteinExistence type="inferred from homology"/>
<comment type="subcellular location">
    <subcellularLocation>
        <location evidence="1">Cell membrane</location>
        <topology evidence="1">Multi-pass membrane protein</topology>
    </subcellularLocation>
</comment>
<evidence type="ECO:0000256" key="2">
    <source>
        <dbReference type="ARBA" id="ARBA00008627"/>
    </source>
</evidence>
<dbReference type="Proteomes" id="UP000254893">
    <property type="component" value="Unassembled WGS sequence"/>
</dbReference>
<evidence type="ECO:0000256" key="4">
    <source>
        <dbReference type="ARBA" id="ARBA00021546"/>
    </source>
</evidence>
<dbReference type="GO" id="GO:0046677">
    <property type="term" value="P:response to antibiotic"/>
    <property type="evidence" value="ECO:0007669"/>
    <property type="project" value="UniProtKB-KW"/>
</dbReference>
<dbReference type="EMBL" id="UGYW01000002">
    <property type="protein sequence ID" value="SUJ14971.1"/>
    <property type="molecule type" value="Genomic_DNA"/>
</dbReference>
<feature type="domain" description="Phosphatidylglycerol lysyltransferase C-terminal" evidence="15">
    <location>
        <begin position="553"/>
        <end position="844"/>
    </location>
</feature>
<dbReference type="SUPFAM" id="SSF55729">
    <property type="entry name" value="Acyl-CoA N-acyltransferases (Nat)"/>
    <property type="match status" value="1"/>
</dbReference>
<dbReference type="PANTHER" id="PTHR34697:SF2">
    <property type="entry name" value="PHOSPHATIDYLGLYCEROL LYSYLTRANSFERASE"/>
    <property type="match status" value="1"/>
</dbReference>
<dbReference type="InterPro" id="IPR024320">
    <property type="entry name" value="LPG_synthase_C"/>
</dbReference>
<name>A0A380CAA3_SPHSI</name>
<dbReference type="InterPro" id="IPR051211">
    <property type="entry name" value="PG_lysyltransferase"/>
</dbReference>
<feature type="transmembrane region" description="Helical" evidence="14">
    <location>
        <begin position="394"/>
        <end position="411"/>
    </location>
</feature>
<dbReference type="EC" id="2.3.2.3" evidence="3"/>
<evidence type="ECO:0000256" key="6">
    <source>
        <dbReference type="ARBA" id="ARBA00022679"/>
    </source>
</evidence>
<feature type="transmembrane region" description="Helical" evidence="14">
    <location>
        <begin position="54"/>
        <end position="75"/>
    </location>
</feature>
<organism evidence="16 17">
    <name type="scientific">Sphingobacterium spiritivorum</name>
    <name type="common">Flavobacterium spiritivorum</name>
    <dbReference type="NCBI Taxonomy" id="258"/>
    <lineage>
        <taxon>Bacteria</taxon>
        <taxon>Pseudomonadati</taxon>
        <taxon>Bacteroidota</taxon>
        <taxon>Sphingobacteriia</taxon>
        <taxon>Sphingobacteriales</taxon>
        <taxon>Sphingobacteriaceae</taxon>
        <taxon>Sphingobacterium</taxon>
    </lineage>
</organism>
<protein>
    <recommendedName>
        <fullName evidence="4">Phosphatidylglycerol lysyltransferase</fullName>
        <ecNumber evidence="3">2.3.2.3</ecNumber>
    </recommendedName>
    <alternativeName>
        <fullName evidence="12">Lysylphosphatidylglycerol synthase</fullName>
    </alternativeName>
</protein>
<comment type="similarity">
    <text evidence="2">Belongs to the LPG synthase family.</text>
</comment>
<dbReference type="GO" id="GO:0006629">
    <property type="term" value="P:lipid metabolic process"/>
    <property type="evidence" value="ECO:0007669"/>
    <property type="project" value="UniProtKB-KW"/>
</dbReference>
<feature type="transmembrane region" description="Helical" evidence="14">
    <location>
        <begin position="135"/>
        <end position="153"/>
    </location>
</feature>
<feature type="transmembrane region" description="Helical" evidence="14">
    <location>
        <begin position="372"/>
        <end position="389"/>
    </location>
</feature>
<reference evidence="16 17" key="1">
    <citation type="submission" date="2018-06" db="EMBL/GenBank/DDBJ databases">
        <authorList>
            <consortium name="Pathogen Informatics"/>
            <person name="Doyle S."/>
        </authorList>
    </citation>
    <scope>NUCLEOTIDE SEQUENCE [LARGE SCALE GENOMIC DNA]</scope>
    <source>
        <strain evidence="16 17">NCTC11388</strain>
    </source>
</reference>
<dbReference type="GO" id="GO:0005886">
    <property type="term" value="C:plasma membrane"/>
    <property type="evidence" value="ECO:0007669"/>
    <property type="project" value="UniProtKB-SubCell"/>
</dbReference>
<evidence type="ECO:0000256" key="3">
    <source>
        <dbReference type="ARBA" id="ARBA00012014"/>
    </source>
</evidence>
<gene>
    <name evidence="16" type="primary">mprF_1</name>
    <name evidence="16" type="ORF">NCTC11388_02417</name>
</gene>
<evidence type="ECO:0000256" key="11">
    <source>
        <dbReference type="ARBA" id="ARBA00023251"/>
    </source>
</evidence>
<keyword evidence="11" id="KW-0046">Antibiotic resistance</keyword>
<keyword evidence="7 14" id="KW-0812">Transmembrane</keyword>
<keyword evidence="5" id="KW-1003">Cell membrane</keyword>
<keyword evidence="16" id="KW-0012">Acyltransferase</keyword>
<keyword evidence="9" id="KW-0443">Lipid metabolism</keyword>
<keyword evidence="8 14" id="KW-1133">Transmembrane helix</keyword>
<evidence type="ECO:0000313" key="16">
    <source>
        <dbReference type="EMBL" id="SUJ14971.1"/>
    </source>
</evidence>
<dbReference type="Pfam" id="PF03706">
    <property type="entry name" value="LPG_synthase_TM"/>
    <property type="match status" value="1"/>
</dbReference>
<dbReference type="PANTHER" id="PTHR34697">
    <property type="entry name" value="PHOSPHATIDYLGLYCEROL LYSYLTRANSFERASE"/>
    <property type="match status" value="1"/>
</dbReference>
<accession>A0A380CAA3</accession>
<dbReference type="InterPro" id="IPR022791">
    <property type="entry name" value="L-PG_synthase/AglD"/>
</dbReference>
<feature type="transmembrane region" description="Helical" evidence="14">
    <location>
        <begin position="95"/>
        <end position="114"/>
    </location>
</feature>
<feature type="transmembrane region" description="Helical" evidence="14">
    <location>
        <begin position="245"/>
        <end position="267"/>
    </location>
</feature>
<dbReference type="NCBIfam" id="NF033480">
    <property type="entry name" value="bifunc_MprF"/>
    <property type="match status" value="1"/>
</dbReference>
<evidence type="ECO:0000256" key="14">
    <source>
        <dbReference type="SAM" id="Phobius"/>
    </source>
</evidence>
<feature type="transmembrane region" description="Helical" evidence="14">
    <location>
        <begin position="165"/>
        <end position="186"/>
    </location>
</feature>
<dbReference type="InterPro" id="IPR016181">
    <property type="entry name" value="Acyl_CoA_acyltransferase"/>
</dbReference>
<feature type="transmembrane region" description="Helical" evidence="14">
    <location>
        <begin position="220"/>
        <end position="239"/>
    </location>
</feature>
<evidence type="ECO:0000256" key="12">
    <source>
        <dbReference type="ARBA" id="ARBA00031899"/>
    </source>
</evidence>
<keyword evidence="6 16" id="KW-0808">Transferase</keyword>
<comment type="catalytic activity">
    <reaction evidence="13">
        <text>L-lysyl-tRNA(Lys) + a 1,2-diacyl-sn-glycero-3-phospho-(1'-sn-glycerol) = a 1,2-diacyl-sn-glycero-3-phospho-1'-(3'-O-L-lysyl)-sn-glycerol + tRNA(Lys)</text>
        <dbReference type="Rhea" id="RHEA:10668"/>
        <dbReference type="Rhea" id="RHEA-COMP:9696"/>
        <dbReference type="Rhea" id="RHEA-COMP:9697"/>
        <dbReference type="ChEBI" id="CHEBI:64716"/>
        <dbReference type="ChEBI" id="CHEBI:75792"/>
        <dbReference type="ChEBI" id="CHEBI:78442"/>
        <dbReference type="ChEBI" id="CHEBI:78529"/>
        <dbReference type="EC" id="2.3.2.3"/>
    </reaction>
</comment>
<evidence type="ECO:0000313" key="17">
    <source>
        <dbReference type="Proteomes" id="UP000254893"/>
    </source>
</evidence>
<dbReference type="AlphaFoldDB" id="A0A380CAA3"/>
<dbReference type="GO" id="GO:0050071">
    <property type="term" value="F:phosphatidylglycerol lysyltransferase activity"/>
    <property type="evidence" value="ECO:0007669"/>
    <property type="project" value="UniProtKB-EC"/>
</dbReference>
<dbReference type="GO" id="GO:0055091">
    <property type="term" value="P:phospholipid homeostasis"/>
    <property type="evidence" value="ECO:0007669"/>
    <property type="project" value="TreeGrafter"/>
</dbReference>
<feature type="transmembrane region" description="Helical" evidence="14">
    <location>
        <begin position="417"/>
        <end position="433"/>
    </location>
</feature>
<feature type="transmembrane region" description="Helical" evidence="14">
    <location>
        <begin position="297"/>
        <end position="320"/>
    </location>
</feature>
<evidence type="ECO:0000256" key="1">
    <source>
        <dbReference type="ARBA" id="ARBA00004651"/>
    </source>
</evidence>
<dbReference type="Pfam" id="PF09924">
    <property type="entry name" value="LPG_synthase_C"/>
    <property type="match status" value="1"/>
</dbReference>
<feature type="transmembrane region" description="Helical" evidence="14">
    <location>
        <begin position="332"/>
        <end position="352"/>
    </location>
</feature>
<feature type="transmembrane region" description="Helical" evidence="14">
    <location>
        <begin position="16"/>
        <end position="34"/>
    </location>
</feature>